<dbReference type="PANTHER" id="PTHR22769:SF56">
    <property type="entry name" value="8-OXO-DGDP PHOSPHATASE NUDT18"/>
    <property type="match status" value="1"/>
</dbReference>
<dbReference type="PANTHER" id="PTHR22769">
    <property type="entry name" value="MUTT/NUDIX HYDROLASE"/>
    <property type="match status" value="1"/>
</dbReference>
<evidence type="ECO:0000256" key="1">
    <source>
        <dbReference type="ARBA" id="ARBA00022801"/>
    </source>
</evidence>
<comment type="similarity">
    <text evidence="2">Belongs to the Nudix hydrolase family.</text>
</comment>
<keyword evidence="5" id="KW-1185">Reference proteome</keyword>
<dbReference type="PRINTS" id="PR00502">
    <property type="entry name" value="NUDIXFAMILY"/>
</dbReference>
<dbReference type="SUPFAM" id="SSF55811">
    <property type="entry name" value="Nudix"/>
    <property type="match status" value="1"/>
</dbReference>
<dbReference type="PROSITE" id="PS00893">
    <property type="entry name" value="NUDIX_BOX"/>
    <property type="match status" value="1"/>
</dbReference>
<dbReference type="Pfam" id="PF00293">
    <property type="entry name" value="NUDIX"/>
    <property type="match status" value="1"/>
</dbReference>
<name>A0ABQ9DWG3_9PASS</name>
<gene>
    <name evidence="4" type="primary">NUDT18</name>
    <name evidence="4" type="ORF">WISP_00031</name>
</gene>
<protein>
    <submittedName>
        <fullName evidence="4">Nudix hydrolase 18</fullName>
    </submittedName>
</protein>
<evidence type="ECO:0000256" key="2">
    <source>
        <dbReference type="RuleBase" id="RU003476"/>
    </source>
</evidence>
<dbReference type="InterPro" id="IPR020084">
    <property type="entry name" value="NUDIX_hydrolase_CS"/>
</dbReference>
<evidence type="ECO:0000313" key="4">
    <source>
        <dbReference type="EMBL" id="KAJ7428998.1"/>
    </source>
</evidence>
<sequence length="160" mass="16564">MGDAPTAELDALLDGGGWEVGDTFEGSPAPPAPVSLGRTACYVVMAVLFNEEGAVLLVQEAKPECRGRWYLPAGRMERGEGVVEALRREVKEESGLECEPITLLALEERGPAWIRFAFLARPAGECLGRGGTPGVASASIGGVPGTGARGVGVPCQPCNG</sequence>
<dbReference type="InterPro" id="IPR020476">
    <property type="entry name" value="Nudix_hydrolase"/>
</dbReference>
<proteinExistence type="inferred from homology"/>
<dbReference type="Gene3D" id="3.90.79.10">
    <property type="entry name" value="Nucleoside Triphosphate Pyrophosphohydrolase"/>
    <property type="match status" value="1"/>
</dbReference>
<organism evidence="4 5">
    <name type="scientific">Willisornis vidua</name>
    <name type="common">Xingu scale-backed antbird</name>
    <dbReference type="NCBI Taxonomy" id="1566151"/>
    <lineage>
        <taxon>Eukaryota</taxon>
        <taxon>Metazoa</taxon>
        <taxon>Chordata</taxon>
        <taxon>Craniata</taxon>
        <taxon>Vertebrata</taxon>
        <taxon>Euteleostomi</taxon>
        <taxon>Archelosauria</taxon>
        <taxon>Archosauria</taxon>
        <taxon>Dinosauria</taxon>
        <taxon>Saurischia</taxon>
        <taxon>Theropoda</taxon>
        <taxon>Coelurosauria</taxon>
        <taxon>Aves</taxon>
        <taxon>Neognathae</taxon>
        <taxon>Neoaves</taxon>
        <taxon>Telluraves</taxon>
        <taxon>Australaves</taxon>
        <taxon>Passeriformes</taxon>
        <taxon>Thamnophilidae</taxon>
        <taxon>Willisornis</taxon>
    </lineage>
</organism>
<accession>A0ABQ9DWG3</accession>
<evidence type="ECO:0000313" key="5">
    <source>
        <dbReference type="Proteomes" id="UP001145742"/>
    </source>
</evidence>
<comment type="caution">
    <text evidence="4">The sequence shown here is derived from an EMBL/GenBank/DDBJ whole genome shotgun (WGS) entry which is preliminary data.</text>
</comment>
<keyword evidence="1 2" id="KW-0378">Hydrolase</keyword>
<evidence type="ECO:0000259" key="3">
    <source>
        <dbReference type="PROSITE" id="PS51462"/>
    </source>
</evidence>
<dbReference type="Proteomes" id="UP001145742">
    <property type="component" value="Unassembled WGS sequence"/>
</dbReference>
<dbReference type="InterPro" id="IPR000086">
    <property type="entry name" value="NUDIX_hydrolase_dom"/>
</dbReference>
<dbReference type="GO" id="GO:0016787">
    <property type="term" value="F:hydrolase activity"/>
    <property type="evidence" value="ECO:0007669"/>
    <property type="project" value="UniProtKB-KW"/>
</dbReference>
<reference evidence="4" key="1">
    <citation type="submission" date="2019-10" db="EMBL/GenBank/DDBJ databases">
        <authorList>
            <person name="Soares A.E.R."/>
            <person name="Aleixo A."/>
            <person name="Schneider P."/>
            <person name="Miyaki C.Y."/>
            <person name="Schneider M.P."/>
            <person name="Mello C."/>
            <person name="Vasconcelos A.T.R."/>
        </authorList>
    </citation>
    <scope>NUCLEOTIDE SEQUENCE</scope>
    <source>
        <tissue evidence="4">Muscle</tissue>
    </source>
</reference>
<dbReference type="InterPro" id="IPR015797">
    <property type="entry name" value="NUDIX_hydrolase-like_dom_sf"/>
</dbReference>
<dbReference type="PROSITE" id="PS51462">
    <property type="entry name" value="NUDIX"/>
    <property type="match status" value="1"/>
</dbReference>
<feature type="domain" description="Nudix hydrolase" evidence="3">
    <location>
        <begin position="39"/>
        <end position="160"/>
    </location>
</feature>
<dbReference type="EMBL" id="WHWB01000536">
    <property type="protein sequence ID" value="KAJ7428998.1"/>
    <property type="molecule type" value="Genomic_DNA"/>
</dbReference>